<dbReference type="InParanoid" id="A0A0C3GK78"/>
<accession>A0A0C3GK78</accession>
<sequence>MSNALSFNSADFHLVMVASRTEDSTVFCRRTPENSVEKACGGLRGHTRSGPLDSNLTYSTLAPVIVANVRKIVHHGKASL</sequence>
<dbReference type="AlphaFoldDB" id="A0A0C3GK78"/>
<proteinExistence type="predicted"/>
<organism evidence="1 2">
    <name type="scientific">Piloderma croceum (strain F 1598)</name>
    <dbReference type="NCBI Taxonomy" id="765440"/>
    <lineage>
        <taxon>Eukaryota</taxon>
        <taxon>Fungi</taxon>
        <taxon>Dikarya</taxon>
        <taxon>Basidiomycota</taxon>
        <taxon>Agaricomycotina</taxon>
        <taxon>Agaricomycetes</taxon>
        <taxon>Agaricomycetidae</taxon>
        <taxon>Atheliales</taxon>
        <taxon>Atheliaceae</taxon>
        <taxon>Piloderma</taxon>
    </lineage>
</organism>
<protein>
    <submittedName>
        <fullName evidence="1">Uncharacterized protein</fullName>
    </submittedName>
</protein>
<evidence type="ECO:0000313" key="1">
    <source>
        <dbReference type="EMBL" id="KIM91031.1"/>
    </source>
</evidence>
<evidence type="ECO:0000313" key="2">
    <source>
        <dbReference type="Proteomes" id="UP000054166"/>
    </source>
</evidence>
<keyword evidence="2" id="KW-1185">Reference proteome</keyword>
<dbReference type="EMBL" id="KN832972">
    <property type="protein sequence ID" value="KIM91031.1"/>
    <property type="molecule type" value="Genomic_DNA"/>
</dbReference>
<reference evidence="2" key="2">
    <citation type="submission" date="2015-01" db="EMBL/GenBank/DDBJ databases">
        <title>Evolutionary Origins and Diversification of the Mycorrhizal Mutualists.</title>
        <authorList>
            <consortium name="DOE Joint Genome Institute"/>
            <consortium name="Mycorrhizal Genomics Consortium"/>
            <person name="Kohler A."/>
            <person name="Kuo A."/>
            <person name="Nagy L.G."/>
            <person name="Floudas D."/>
            <person name="Copeland A."/>
            <person name="Barry K.W."/>
            <person name="Cichocki N."/>
            <person name="Veneault-Fourrey C."/>
            <person name="LaButti K."/>
            <person name="Lindquist E.A."/>
            <person name="Lipzen A."/>
            <person name="Lundell T."/>
            <person name="Morin E."/>
            <person name="Murat C."/>
            <person name="Riley R."/>
            <person name="Ohm R."/>
            <person name="Sun H."/>
            <person name="Tunlid A."/>
            <person name="Henrissat B."/>
            <person name="Grigoriev I.V."/>
            <person name="Hibbett D.S."/>
            <person name="Martin F."/>
        </authorList>
    </citation>
    <scope>NUCLEOTIDE SEQUENCE [LARGE SCALE GENOMIC DNA]</scope>
    <source>
        <strain evidence="2">F 1598</strain>
    </source>
</reference>
<dbReference type="Proteomes" id="UP000054166">
    <property type="component" value="Unassembled WGS sequence"/>
</dbReference>
<reference evidence="1 2" key="1">
    <citation type="submission" date="2014-04" db="EMBL/GenBank/DDBJ databases">
        <authorList>
            <consortium name="DOE Joint Genome Institute"/>
            <person name="Kuo A."/>
            <person name="Tarkka M."/>
            <person name="Buscot F."/>
            <person name="Kohler A."/>
            <person name="Nagy L.G."/>
            <person name="Floudas D."/>
            <person name="Copeland A."/>
            <person name="Barry K.W."/>
            <person name="Cichocki N."/>
            <person name="Veneault-Fourrey C."/>
            <person name="LaButti K."/>
            <person name="Lindquist E.A."/>
            <person name="Lipzen A."/>
            <person name="Lundell T."/>
            <person name="Morin E."/>
            <person name="Murat C."/>
            <person name="Sun H."/>
            <person name="Tunlid A."/>
            <person name="Henrissat B."/>
            <person name="Grigoriev I.V."/>
            <person name="Hibbett D.S."/>
            <person name="Martin F."/>
            <person name="Nordberg H.P."/>
            <person name="Cantor M.N."/>
            <person name="Hua S.X."/>
        </authorList>
    </citation>
    <scope>NUCLEOTIDE SEQUENCE [LARGE SCALE GENOMIC DNA]</scope>
    <source>
        <strain evidence="1 2">F 1598</strain>
    </source>
</reference>
<gene>
    <name evidence="1" type="ORF">PILCRDRAFT_811546</name>
</gene>
<name>A0A0C3GK78_PILCF</name>
<dbReference type="HOGENOM" id="CLU_2590585_0_0_1"/>